<feature type="compositionally biased region" description="Basic and acidic residues" evidence="1">
    <location>
        <begin position="1"/>
        <end position="30"/>
    </location>
</feature>
<evidence type="ECO:0000313" key="2">
    <source>
        <dbReference type="EMBL" id="KAE8699193.1"/>
    </source>
</evidence>
<protein>
    <submittedName>
        <fullName evidence="2">Uncharacterized protein</fullName>
    </submittedName>
</protein>
<feature type="region of interest" description="Disordered" evidence="1">
    <location>
        <begin position="1"/>
        <end position="52"/>
    </location>
</feature>
<comment type="caution">
    <text evidence="2">The sequence shown here is derived from an EMBL/GenBank/DDBJ whole genome shotgun (WGS) entry which is preliminary data.</text>
</comment>
<dbReference type="PANTHER" id="PTHR31257">
    <property type="entry name" value="RICIN B-LIKE LECTIN EULS3"/>
    <property type="match status" value="1"/>
</dbReference>
<dbReference type="Proteomes" id="UP000436088">
    <property type="component" value="Unassembled WGS sequence"/>
</dbReference>
<dbReference type="PANTHER" id="PTHR31257:SF2">
    <property type="entry name" value="RICIN B-LIKE LECTIN EULS3"/>
    <property type="match status" value="1"/>
</dbReference>
<proteinExistence type="predicted"/>
<sequence>MHSKSYFDKEIASDSDDDEKRRRNKDESPSSKKKSGSGMKNSRMRSRTSTVAVTTCQVNTVRTTRQEDTGNTKAAEVVKEGLTTMTEMIAVMVVHNLLQANPKFNVAIRDGRVVLARADPSDERQMKRVTRVFPDYLATGEALKHNNGEAQPVELAPYKPNECNTTLIWSGSKVIENEGYKAIRAVDNQDRWKPSLMVAIMVVVAVSGSKSLEGPTPLCKCNSS</sequence>
<name>A0A6A3A5C5_HIBSY</name>
<organism evidence="2 3">
    <name type="scientific">Hibiscus syriacus</name>
    <name type="common">Rose of Sharon</name>
    <dbReference type="NCBI Taxonomy" id="106335"/>
    <lineage>
        <taxon>Eukaryota</taxon>
        <taxon>Viridiplantae</taxon>
        <taxon>Streptophyta</taxon>
        <taxon>Embryophyta</taxon>
        <taxon>Tracheophyta</taxon>
        <taxon>Spermatophyta</taxon>
        <taxon>Magnoliopsida</taxon>
        <taxon>eudicotyledons</taxon>
        <taxon>Gunneridae</taxon>
        <taxon>Pentapetalae</taxon>
        <taxon>rosids</taxon>
        <taxon>malvids</taxon>
        <taxon>Malvales</taxon>
        <taxon>Malvaceae</taxon>
        <taxon>Malvoideae</taxon>
        <taxon>Hibiscus</taxon>
    </lineage>
</organism>
<keyword evidence="3" id="KW-1185">Reference proteome</keyword>
<evidence type="ECO:0000313" key="3">
    <source>
        <dbReference type="Proteomes" id="UP000436088"/>
    </source>
</evidence>
<dbReference type="AlphaFoldDB" id="A0A6A3A5C5"/>
<gene>
    <name evidence="2" type="ORF">F3Y22_tig00110584pilonHSYRG00158</name>
</gene>
<dbReference type="InterPro" id="IPR040249">
    <property type="entry name" value="Ricin_B-like_lectin_EULS3-like"/>
</dbReference>
<reference evidence="2" key="1">
    <citation type="submission" date="2019-09" db="EMBL/GenBank/DDBJ databases">
        <title>Draft genome information of white flower Hibiscus syriacus.</title>
        <authorList>
            <person name="Kim Y.-M."/>
        </authorList>
    </citation>
    <scope>NUCLEOTIDE SEQUENCE [LARGE SCALE GENOMIC DNA]</scope>
    <source>
        <strain evidence="2">YM2019G1</strain>
    </source>
</reference>
<dbReference type="EMBL" id="VEPZ02001041">
    <property type="protein sequence ID" value="KAE8699193.1"/>
    <property type="molecule type" value="Genomic_DNA"/>
</dbReference>
<evidence type="ECO:0000256" key="1">
    <source>
        <dbReference type="SAM" id="MobiDB-lite"/>
    </source>
</evidence>
<accession>A0A6A3A5C5</accession>